<dbReference type="AlphaFoldDB" id="A0A0N4VZL6"/>
<dbReference type="OrthoDB" id="5817502at2759"/>
<evidence type="ECO:0000313" key="1">
    <source>
        <dbReference type="EMBL" id="VDO16531.1"/>
    </source>
</evidence>
<dbReference type="WBParaSite" id="HPLM_0000273801-mRNA-1">
    <property type="protein sequence ID" value="HPLM_0000273801-mRNA-1"/>
    <property type="gene ID" value="HPLM_0000273801"/>
</dbReference>
<name>A0A0N4VZL6_HAEPC</name>
<keyword evidence="2" id="KW-1185">Reference proteome</keyword>
<sequence length="80" mass="9319">MFAFKPLKKCSNFFIQTIGPVPWRAMLTSLPLIAAVLCQYTYNLQASLLQAFLPSFIKEELMLPLNSVSRFTLELRHFHW</sequence>
<organism evidence="3">
    <name type="scientific">Haemonchus placei</name>
    <name type="common">Barber's pole worm</name>
    <dbReference type="NCBI Taxonomy" id="6290"/>
    <lineage>
        <taxon>Eukaryota</taxon>
        <taxon>Metazoa</taxon>
        <taxon>Ecdysozoa</taxon>
        <taxon>Nematoda</taxon>
        <taxon>Chromadorea</taxon>
        <taxon>Rhabditida</taxon>
        <taxon>Rhabditina</taxon>
        <taxon>Rhabditomorpha</taxon>
        <taxon>Strongyloidea</taxon>
        <taxon>Trichostrongylidae</taxon>
        <taxon>Haemonchus</taxon>
    </lineage>
</organism>
<gene>
    <name evidence="1" type="ORF">HPLM_LOCUS2735</name>
</gene>
<reference evidence="3" key="1">
    <citation type="submission" date="2017-02" db="UniProtKB">
        <authorList>
            <consortium name="WormBaseParasite"/>
        </authorList>
    </citation>
    <scope>IDENTIFICATION</scope>
</reference>
<protein>
    <submittedName>
        <fullName evidence="3">Secreted protein</fullName>
    </submittedName>
</protein>
<dbReference type="STRING" id="6290.A0A0N4VZL6"/>
<reference evidence="1 2" key="2">
    <citation type="submission" date="2018-11" db="EMBL/GenBank/DDBJ databases">
        <authorList>
            <consortium name="Pathogen Informatics"/>
        </authorList>
    </citation>
    <scope>NUCLEOTIDE SEQUENCE [LARGE SCALE GENOMIC DNA]</scope>
    <source>
        <strain evidence="1 2">MHpl1</strain>
    </source>
</reference>
<dbReference type="Proteomes" id="UP000268014">
    <property type="component" value="Unassembled WGS sequence"/>
</dbReference>
<accession>A0A0N4VZL6</accession>
<evidence type="ECO:0000313" key="3">
    <source>
        <dbReference type="WBParaSite" id="HPLM_0000273801-mRNA-1"/>
    </source>
</evidence>
<proteinExistence type="predicted"/>
<dbReference type="EMBL" id="UZAF01006456">
    <property type="protein sequence ID" value="VDO16531.1"/>
    <property type="molecule type" value="Genomic_DNA"/>
</dbReference>
<evidence type="ECO:0000313" key="2">
    <source>
        <dbReference type="Proteomes" id="UP000268014"/>
    </source>
</evidence>